<dbReference type="CDD" id="cd02440">
    <property type="entry name" value="AdoMet_MTases"/>
    <property type="match status" value="1"/>
</dbReference>
<dbReference type="PANTHER" id="PTHR43861:SF1">
    <property type="entry name" value="TRANS-ACONITATE 2-METHYLTRANSFERASE"/>
    <property type="match status" value="1"/>
</dbReference>
<keyword evidence="3" id="KW-1185">Reference proteome</keyword>
<name>A0A9X3JA89_9BACT</name>
<dbReference type="RefSeq" id="WP_343335836.1">
    <property type="nucleotide sequence ID" value="NZ_JAPOHD010000069.1"/>
</dbReference>
<dbReference type="Pfam" id="PF13847">
    <property type="entry name" value="Methyltransf_31"/>
    <property type="match status" value="1"/>
</dbReference>
<organism evidence="2 3">
    <name type="scientific">Draconibacterium aestuarii</name>
    <dbReference type="NCBI Taxonomy" id="2998507"/>
    <lineage>
        <taxon>Bacteria</taxon>
        <taxon>Pseudomonadati</taxon>
        <taxon>Bacteroidota</taxon>
        <taxon>Bacteroidia</taxon>
        <taxon>Marinilabiliales</taxon>
        <taxon>Prolixibacteraceae</taxon>
        <taxon>Draconibacterium</taxon>
    </lineage>
</organism>
<comment type="caution">
    <text evidence="2">The sequence shown here is derived from an EMBL/GenBank/DDBJ whole genome shotgun (WGS) entry which is preliminary data.</text>
</comment>
<dbReference type="GO" id="GO:0032259">
    <property type="term" value="P:methylation"/>
    <property type="evidence" value="ECO:0007669"/>
    <property type="project" value="UniProtKB-KW"/>
</dbReference>
<reference evidence="2" key="1">
    <citation type="submission" date="2022-11" db="EMBL/GenBank/DDBJ databases">
        <title>Marilongibacter aestuarii gen. nov., sp. nov., isolated from tidal flat sediment.</title>
        <authorList>
            <person name="Jiayan W."/>
        </authorList>
    </citation>
    <scope>NUCLEOTIDE SEQUENCE</scope>
    <source>
        <strain evidence="2">Z1-6</strain>
    </source>
</reference>
<dbReference type="Gene3D" id="3.40.50.150">
    <property type="entry name" value="Vaccinia Virus protein VP39"/>
    <property type="match status" value="1"/>
</dbReference>
<dbReference type="InterPro" id="IPR029063">
    <property type="entry name" value="SAM-dependent_MTases_sf"/>
</dbReference>
<accession>A0A9X3JA89</accession>
<dbReference type="InterPro" id="IPR025714">
    <property type="entry name" value="Methyltranfer_dom"/>
</dbReference>
<dbReference type="AlphaFoldDB" id="A0A9X3JA89"/>
<keyword evidence="2" id="KW-0489">Methyltransferase</keyword>
<protein>
    <submittedName>
        <fullName evidence="2">Class I SAM-dependent methyltransferase</fullName>
    </submittedName>
</protein>
<evidence type="ECO:0000259" key="1">
    <source>
        <dbReference type="Pfam" id="PF13847"/>
    </source>
</evidence>
<dbReference type="Proteomes" id="UP001145087">
    <property type="component" value="Unassembled WGS sequence"/>
</dbReference>
<dbReference type="PANTHER" id="PTHR43861">
    <property type="entry name" value="TRANS-ACONITATE 2-METHYLTRANSFERASE-RELATED"/>
    <property type="match status" value="1"/>
</dbReference>
<evidence type="ECO:0000313" key="2">
    <source>
        <dbReference type="EMBL" id="MCY1723510.1"/>
    </source>
</evidence>
<evidence type="ECO:0000313" key="3">
    <source>
        <dbReference type="Proteomes" id="UP001145087"/>
    </source>
</evidence>
<dbReference type="SUPFAM" id="SSF53335">
    <property type="entry name" value="S-adenosyl-L-methionine-dependent methyltransferases"/>
    <property type="match status" value="1"/>
</dbReference>
<sequence length="264" mass="30294">MNYIEINKKLWDNKTDIHYKSDFYNVESFIQGKNSLNKIELDLLGDVKGKNILHLQCHFGQDTMSLARFGALATGIDLSGNAIEKAKQLNKKLGTNAKFIQSDIYKLPEVLYEKFDIVFTSYGVIGWLPDMIKWAKVVNHFVKPGGKFVIAEFHPIVWMFSYDFKKIEFNYLESGPIVEELEGTYTNQDANIKDKSVSWNHGLSTVINALLKTGLVLTDFQEYNYSPYDCFENTLKTEDGKFKIKGLEDKIPMVYSVVAQKPER</sequence>
<keyword evidence="2" id="KW-0808">Transferase</keyword>
<feature type="domain" description="Methyltransferase" evidence="1">
    <location>
        <begin position="48"/>
        <end position="177"/>
    </location>
</feature>
<gene>
    <name evidence="2" type="ORF">OU798_24375</name>
</gene>
<proteinExistence type="predicted"/>
<dbReference type="EMBL" id="JAPOHD010000069">
    <property type="protein sequence ID" value="MCY1723510.1"/>
    <property type="molecule type" value="Genomic_DNA"/>
</dbReference>
<dbReference type="GO" id="GO:0008168">
    <property type="term" value="F:methyltransferase activity"/>
    <property type="evidence" value="ECO:0007669"/>
    <property type="project" value="UniProtKB-KW"/>
</dbReference>